<dbReference type="SUPFAM" id="SSF52058">
    <property type="entry name" value="L domain-like"/>
    <property type="match status" value="1"/>
</dbReference>
<dbReference type="AlphaFoldDB" id="A0A6G0ZAM2"/>
<keyword evidence="6 13" id="KW-0732">Signal</keyword>
<name>A0A6G0ZAM2_APHCR</name>
<keyword evidence="12" id="KW-0407">Ion channel</keyword>
<dbReference type="InterPro" id="IPR032675">
    <property type="entry name" value="LRR_dom_sf"/>
</dbReference>
<feature type="signal peptide" evidence="13">
    <location>
        <begin position="1"/>
        <end position="18"/>
    </location>
</feature>
<keyword evidence="3" id="KW-1003">Cell membrane</keyword>
<dbReference type="GO" id="GO:0034220">
    <property type="term" value="P:monoatomic ion transmembrane transport"/>
    <property type="evidence" value="ECO:0007669"/>
    <property type="project" value="UniProtKB-KW"/>
</dbReference>
<proteinExistence type="predicted"/>
<dbReference type="OrthoDB" id="6363818at2759"/>
<dbReference type="InterPro" id="IPR001611">
    <property type="entry name" value="Leu-rich_rpt"/>
</dbReference>
<evidence type="ECO:0000256" key="3">
    <source>
        <dbReference type="ARBA" id="ARBA00022475"/>
    </source>
</evidence>
<organism evidence="14 15">
    <name type="scientific">Aphis craccivora</name>
    <name type="common">Cowpea aphid</name>
    <dbReference type="NCBI Taxonomy" id="307492"/>
    <lineage>
        <taxon>Eukaryota</taxon>
        <taxon>Metazoa</taxon>
        <taxon>Ecdysozoa</taxon>
        <taxon>Arthropoda</taxon>
        <taxon>Hexapoda</taxon>
        <taxon>Insecta</taxon>
        <taxon>Pterygota</taxon>
        <taxon>Neoptera</taxon>
        <taxon>Paraneoptera</taxon>
        <taxon>Hemiptera</taxon>
        <taxon>Sternorrhyncha</taxon>
        <taxon>Aphidomorpha</taxon>
        <taxon>Aphidoidea</taxon>
        <taxon>Aphididae</taxon>
        <taxon>Aphidini</taxon>
        <taxon>Aphis</taxon>
        <taxon>Aphis</taxon>
    </lineage>
</organism>
<dbReference type="Gene3D" id="3.80.10.10">
    <property type="entry name" value="Ribonuclease Inhibitor"/>
    <property type="match status" value="2"/>
</dbReference>
<sequence>MNGMRALMALILTITANSELSWTCPSDCICLSHTQPRIIIIKTSDRCYRFISGLLNGQMNTLRLLEGLGICVPSNTRFHGTFYTSKSQFNFSILCNSGHLTFVPLRDLPKTVEHLSLTKNNLTYLPTDAFTGLRHLRKLTLDTNRIHRLDRFAFRGLSRLRELSIQHTPLESLDKFSLAGLQNVTAILLGYNQIKVIHEFAFAGTANIRLILLNNNPLHTVSANAFSGLTNVEHLIMPSGIQQLQPDSFNGLDSVGLLKLSFMDLASLKSHTFRGLSHVHVLSIQDSDLGVIRADAFSGLAHVGSLNLLNNKIDAMQSLTVTRDNHIRHFRFNGNHVLDSPRRGTFVGLASVASEGFTIIGNHFPCDCHLFRFLDGHPFGNWSRDLFTGKNYCISPLELNGQPIAVVNPMVIDKCLQTSVAAPPRTNVGVTTTAVLIAAAILASNGLFLHDLAIVNFISINE</sequence>
<evidence type="ECO:0000256" key="11">
    <source>
        <dbReference type="ARBA" id="ARBA00023157"/>
    </source>
</evidence>
<dbReference type="PANTHER" id="PTHR46473:SF24">
    <property type="entry name" value="CONNECTIN-LIKE PROTEIN"/>
    <property type="match status" value="1"/>
</dbReference>
<evidence type="ECO:0000256" key="10">
    <source>
        <dbReference type="ARBA" id="ARBA00023136"/>
    </source>
</evidence>
<keyword evidence="4" id="KW-0433">Leucine-rich repeat</keyword>
<keyword evidence="10" id="KW-0472">Membrane</keyword>
<keyword evidence="8" id="KW-1133">Transmembrane helix</keyword>
<dbReference type="PANTHER" id="PTHR46473">
    <property type="entry name" value="GH08155P"/>
    <property type="match status" value="1"/>
</dbReference>
<dbReference type="InterPro" id="IPR003591">
    <property type="entry name" value="Leu-rich_rpt_typical-subtyp"/>
</dbReference>
<keyword evidence="7" id="KW-0677">Repeat</keyword>
<evidence type="ECO:0000256" key="6">
    <source>
        <dbReference type="ARBA" id="ARBA00022729"/>
    </source>
</evidence>
<evidence type="ECO:0000256" key="1">
    <source>
        <dbReference type="ARBA" id="ARBA00004162"/>
    </source>
</evidence>
<keyword evidence="15" id="KW-1185">Reference proteome</keyword>
<protein>
    <submittedName>
        <fullName evidence="14">Leucine-rich repeat-containing G-protein coupled receptor 4-like</fullName>
    </submittedName>
</protein>
<keyword evidence="5" id="KW-0812">Transmembrane</keyword>
<evidence type="ECO:0000313" key="14">
    <source>
        <dbReference type="EMBL" id="KAF0767919.1"/>
    </source>
</evidence>
<gene>
    <name evidence="14" type="ORF">FWK35_00013499</name>
</gene>
<comment type="subcellular location">
    <subcellularLocation>
        <location evidence="1">Cell membrane</location>
        <topology evidence="1">Single-pass membrane protein</topology>
    </subcellularLocation>
</comment>
<dbReference type="InterPro" id="IPR051432">
    <property type="entry name" value="KCNMA1_auxiliary"/>
</dbReference>
<evidence type="ECO:0000256" key="5">
    <source>
        <dbReference type="ARBA" id="ARBA00022692"/>
    </source>
</evidence>
<evidence type="ECO:0000256" key="2">
    <source>
        <dbReference type="ARBA" id="ARBA00022448"/>
    </source>
</evidence>
<feature type="chain" id="PRO_5026114282" evidence="13">
    <location>
        <begin position="19"/>
        <end position="462"/>
    </location>
</feature>
<reference evidence="14 15" key="1">
    <citation type="submission" date="2019-08" db="EMBL/GenBank/DDBJ databases">
        <title>Whole genome of Aphis craccivora.</title>
        <authorList>
            <person name="Voronova N.V."/>
            <person name="Shulinski R.S."/>
            <person name="Bandarenka Y.V."/>
            <person name="Zhorov D.G."/>
            <person name="Warner D."/>
        </authorList>
    </citation>
    <scope>NUCLEOTIDE SEQUENCE [LARGE SCALE GENOMIC DNA]</scope>
    <source>
        <strain evidence="14">180601</strain>
        <tissue evidence="14">Whole Body</tissue>
    </source>
</reference>
<dbReference type="GO" id="GO:0005886">
    <property type="term" value="C:plasma membrane"/>
    <property type="evidence" value="ECO:0007669"/>
    <property type="project" value="UniProtKB-SubCell"/>
</dbReference>
<dbReference type="EMBL" id="VUJU01000870">
    <property type="protein sequence ID" value="KAF0767919.1"/>
    <property type="molecule type" value="Genomic_DNA"/>
</dbReference>
<keyword evidence="14" id="KW-0675">Receptor</keyword>
<keyword evidence="2" id="KW-0813">Transport</keyword>
<accession>A0A6G0ZAM2</accession>
<comment type="caution">
    <text evidence="14">The sequence shown here is derived from an EMBL/GenBank/DDBJ whole genome shotgun (WGS) entry which is preliminary data.</text>
</comment>
<evidence type="ECO:0000256" key="7">
    <source>
        <dbReference type="ARBA" id="ARBA00022737"/>
    </source>
</evidence>
<evidence type="ECO:0000256" key="9">
    <source>
        <dbReference type="ARBA" id="ARBA00023065"/>
    </source>
</evidence>
<dbReference type="Proteomes" id="UP000478052">
    <property type="component" value="Unassembled WGS sequence"/>
</dbReference>
<keyword evidence="9" id="KW-0406">Ion transport</keyword>
<evidence type="ECO:0000256" key="13">
    <source>
        <dbReference type="SAM" id="SignalP"/>
    </source>
</evidence>
<dbReference type="Pfam" id="PF13855">
    <property type="entry name" value="LRR_8"/>
    <property type="match status" value="3"/>
</dbReference>
<dbReference type="SMART" id="SM00369">
    <property type="entry name" value="LRR_TYP"/>
    <property type="match status" value="6"/>
</dbReference>
<evidence type="ECO:0000256" key="4">
    <source>
        <dbReference type="ARBA" id="ARBA00022614"/>
    </source>
</evidence>
<keyword evidence="11" id="KW-1015">Disulfide bond</keyword>
<evidence type="ECO:0000256" key="12">
    <source>
        <dbReference type="ARBA" id="ARBA00023303"/>
    </source>
</evidence>
<evidence type="ECO:0000256" key="8">
    <source>
        <dbReference type="ARBA" id="ARBA00022989"/>
    </source>
</evidence>
<evidence type="ECO:0000313" key="15">
    <source>
        <dbReference type="Proteomes" id="UP000478052"/>
    </source>
</evidence>